<dbReference type="PANTHER" id="PTHR47969:SF15">
    <property type="entry name" value="CHROMOSOME-ASSOCIATED KINESIN KIF4A-RELATED"/>
    <property type="match status" value="1"/>
</dbReference>
<dbReference type="GO" id="GO:0005524">
    <property type="term" value="F:ATP binding"/>
    <property type="evidence" value="ECO:0007669"/>
    <property type="project" value="UniProtKB-UniRule"/>
</dbReference>
<proteinExistence type="inferred from homology"/>
<keyword evidence="4 10" id="KW-0547">Nucleotide-binding</keyword>
<evidence type="ECO:0000256" key="3">
    <source>
        <dbReference type="ARBA" id="ARBA00022701"/>
    </source>
</evidence>
<sequence>MTRTNIEVVCRFRPQNELEKKVSGSECVSINNPTCTVVSEGKPNEFTFDAVFGQDSTQAEIFDRVGKPVVENLFKGFNGTIFAYGQTGSGKSYTMMGGPNNKGIIPNVVDDLFEQVKIGEESVEFTVTVQYVEIYNEKIRDLFDVDQTNLQIKEDYTSGRGMYVQDATEEKVDCADKVFDLMKKGTANRAVGSTRMNADSSRSHSIFIMTVNQKHKVSMDTKSGKLFLVDLAGSEKVKKTGAAGTRLEEAKTINKSLSCLGNVINALTDGKSKFVPYRDSKLTRLLQDSLGGNSLTTLVLNASPSVYNDVETISTLRFGIRAKSIKNKPRVNEVLSAVELMKMLEAARVSIAQLEEEVRCLRSGGKPPLKNTGGAIKRSPSNPEISQLDSLGEIPAINKQQLIESMLQEISELKEKCVALEEAIKVHCERIDKLTEENESLTEKAEELESRIAQHQVVEQEMQGQIENLRNVQNENATLAGQIETLRLQGVNKDKEITELKQSLRWERDSIEDKVAQIHKLERELRNKNQEKERIEERRRKMATLVERFQREIKYLEQDDKQWENSDEETTDRVNNAVVVSPNDS</sequence>
<keyword evidence="8" id="KW-0206">Cytoskeleton</keyword>
<dbReference type="FunFam" id="3.40.850.10:FF:000019">
    <property type="entry name" value="Kinesin-like protein KIN-5D"/>
    <property type="match status" value="1"/>
</dbReference>
<keyword evidence="5 10" id="KW-0067">ATP-binding</keyword>
<dbReference type="InterPro" id="IPR023381">
    <property type="entry name" value="YP001051499.1-like_dom_sf"/>
</dbReference>
<dbReference type="PRINTS" id="PR00380">
    <property type="entry name" value="KINESINHEAVY"/>
</dbReference>
<accession>A0AAW2Z4J4</accession>
<evidence type="ECO:0000256" key="9">
    <source>
        <dbReference type="ARBA" id="ARBA00034704"/>
    </source>
</evidence>
<dbReference type="AlphaFoldDB" id="A0AAW2Z4J4"/>
<comment type="similarity">
    <text evidence="9">Belongs to the TRAFAC class myosin-kinesin ATPase superfamily. Kinesin family. KIN-5/BimC subfamily.</text>
</comment>
<dbReference type="GO" id="GO:0007052">
    <property type="term" value="P:mitotic spindle organization"/>
    <property type="evidence" value="ECO:0007669"/>
    <property type="project" value="TreeGrafter"/>
</dbReference>
<evidence type="ECO:0000256" key="12">
    <source>
        <dbReference type="SAM" id="Coils"/>
    </source>
</evidence>
<dbReference type="PROSITE" id="PS50067">
    <property type="entry name" value="KINESIN_MOTOR_2"/>
    <property type="match status" value="1"/>
</dbReference>
<dbReference type="InterPro" id="IPR027640">
    <property type="entry name" value="Kinesin-like_fam"/>
</dbReference>
<keyword evidence="3 11" id="KW-0493">Microtubule</keyword>
<dbReference type="PANTHER" id="PTHR47969">
    <property type="entry name" value="CHROMOSOME-ASSOCIATED KINESIN KIF4A-RELATED"/>
    <property type="match status" value="1"/>
</dbReference>
<reference evidence="15 16" key="1">
    <citation type="submission" date="2024-03" db="EMBL/GenBank/DDBJ databases">
        <title>The Acrasis kona genome and developmental transcriptomes reveal deep origins of eukaryotic multicellular pathways.</title>
        <authorList>
            <person name="Sheikh S."/>
            <person name="Fu C.-J."/>
            <person name="Brown M.W."/>
            <person name="Baldauf S.L."/>
        </authorList>
    </citation>
    <scope>NUCLEOTIDE SEQUENCE [LARGE SCALE GENOMIC DNA]</scope>
    <source>
        <strain evidence="15 16">ATCC MYA-3509</strain>
    </source>
</reference>
<dbReference type="GO" id="GO:0007018">
    <property type="term" value="P:microtubule-based movement"/>
    <property type="evidence" value="ECO:0007669"/>
    <property type="project" value="InterPro"/>
</dbReference>
<evidence type="ECO:0000313" key="15">
    <source>
        <dbReference type="EMBL" id="KAL0483681.1"/>
    </source>
</evidence>
<organism evidence="15 16">
    <name type="scientific">Acrasis kona</name>
    <dbReference type="NCBI Taxonomy" id="1008807"/>
    <lineage>
        <taxon>Eukaryota</taxon>
        <taxon>Discoba</taxon>
        <taxon>Heterolobosea</taxon>
        <taxon>Tetramitia</taxon>
        <taxon>Eutetramitia</taxon>
        <taxon>Acrasidae</taxon>
        <taxon>Acrasis</taxon>
    </lineage>
</organism>
<keyword evidence="7 10" id="KW-0505">Motor protein</keyword>
<dbReference type="InterPro" id="IPR001752">
    <property type="entry name" value="Kinesin_motor_dom"/>
</dbReference>
<evidence type="ECO:0000256" key="4">
    <source>
        <dbReference type="ARBA" id="ARBA00022741"/>
    </source>
</evidence>
<dbReference type="CDD" id="cd01369">
    <property type="entry name" value="KISc_KHC_KIF5"/>
    <property type="match status" value="1"/>
</dbReference>
<evidence type="ECO:0000313" key="16">
    <source>
        <dbReference type="Proteomes" id="UP001431209"/>
    </source>
</evidence>
<evidence type="ECO:0000256" key="1">
    <source>
        <dbReference type="ARBA" id="ARBA00004245"/>
    </source>
</evidence>
<dbReference type="Gene3D" id="1.20.1590.10">
    <property type="entry name" value="YP_001051499.1 domain like"/>
    <property type="match status" value="1"/>
</dbReference>
<keyword evidence="2" id="KW-0963">Cytoplasm</keyword>
<comment type="caution">
    <text evidence="15">The sequence shown here is derived from an EMBL/GenBank/DDBJ whole genome shotgun (WGS) entry which is preliminary data.</text>
</comment>
<dbReference type="InterPro" id="IPR027417">
    <property type="entry name" value="P-loop_NTPase"/>
</dbReference>
<evidence type="ECO:0000256" key="2">
    <source>
        <dbReference type="ARBA" id="ARBA00022490"/>
    </source>
</evidence>
<feature type="binding site" evidence="10">
    <location>
        <begin position="85"/>
        <end position="92"/>
    </location>
    <ligand>
        <name>ATP</name>
        <dbReference type="ChEBI" id="CHEBI:30616"/>
    </ligand>
</feature>
<dbReference type="InterPro" id="IPR019821">
    <property type="entry name" value="Kinesin_motor_CS"/>
</dbReference>
<evidence type="ECO:0000259" key="14">
    <source>
        <dbReference type="PROSITE" id="PS50067"/>
    </source>
</evidence>
<dbReference type="Proteomes" id="UP001431209">
    <property type="component" value="Unassembled WGS sequence"/>
</dbReference>
<comment type="subcellular location">
    <subcellularLocation>
        <location evidence="1">Cytoplasm</location>
        <location evidence="1">Cytoskeleton</location>
    </subcellularLocation>
</comment>
<evidence type="ECO:0000256" key="11">
    <source>
        <dbReference type="RuleBase" id="RU000394"/>
    </source>
</evidence>
<keyword evidence="6 12" id="KW-0175">Coiled coil</keyword>
<evidence type="ECO:0000256" key="10">
    <source>
        <dbReference type="PROSITE-ProRule" id="PRU00283"/>
    </source>
</evidence>
<gene>
    <name evidence="15" type="ORF">AKO1_013989</name>
</gene>
<evidence type="ECO:0000256" key="7">
    <source>
        <dbReference type="ARBA" id="ARBA00023175"/>
    </source>
</evidence>
<dbReference type="GO" id="GO:0005875">
    <property type="term" value="C:microtubule associated complex"/>
    <property type="evidence" value="ECO:0007669"/>
    <property type="project" value="TreeGrafter"/>
</dbReference>
<feature type="coiled-coil region" evidence="12">
    <location>
        <begin position="337"/>
        <end position="364"/>
    </location>
</feature>
<dbReference type="GO" id="GO:0008017">
    <property type="term" value="F:microtubule binding"/>
    <property type="evidence" value="ECO:0007669"/>
    <property type="project" value="InterPro"/>
</dbReference>
<dbReference type="Pfam" id="PF00225">
    <property type="entry name" value="Kinesin"/>
    <property type="match status" value="1"/>
</dbReference>
<dbReference type="EMBL" id="JAOPGA020000974">
    <property type="protein sequence ID" value="KAL0483681.1"/>
    <property type="molecule type" value="Genomic_DNA"/>
</dbReference>
<dbReference type="GO" id="GO:0051231">
    <property type="term" value="P:spindle elongation"/>
    <property type="evidence" value="ECO:0007669"/>
    <property type="project" value="TreeGrafter"/>
</dbReference>
<dbReference type="Gene3D" id="3.40.850.10">
    <property type="entry name" value="Kinesin motor domain"/>
    <property type="match status" value="1"/>
</dbReference>
<dbReference type="SUPFAM" id="SSF52540">
    <property type="entry name" value="P-loop containing nucleoside triphosphate hydrolases"/>
    <property type="match status" value="1"/>
</dbReference>
<dbReference type="PROSITE" id="PS00411">
    <property type="entry name" value="KINESIN_MOTOR_1"/>
    <property type="match status" value="1"/>
</dbReference>
<feature type="region of interest" description="Disordered" evidence="13">
    <location>
        <begin position="559"/>
        <end position="585"/>
    </location>
</feature>
<dbReference type="SMART" id="SM00129">
    <property type="entry name" value="KISc"/>
    <property type="match status" value="1"/>
</dbReference>
<protein>
    <recommendedName>
        <fullName evidence="11">Kinesin-like protein</fullName>
    </recommendedName>
</protein>
<dbReference type="GO" id="GO:0003777">
    <property type="term" value="F:microtubule motor activity"/>
    <property type="evidence" value="ECO:0007669"/>
    <property type="project" value="InterPro"/>
</dbReference>
<evidence type="ECO:0000256" key="13">
    <source>
        <dbReference type="SAM" id="MobiDB-lite"/>
    </source>
</evidence>
<feature type="domain" description="Kinesin motor" evidence="14">
    <location>
        <begin position="5"/>
        <end position="325"/>
    </location>
</feature>
<evidence type="ECO:0000256" key="5">
    <source>
        <dbReference type="ARBA" id="ARBA00022840"/>
    </source>
</evidence>
<keyword evidence="16" id="KW-1185">Reference proteome</keyword>
<dbReference type="InterPro" id="IPR036961">
    <property type="entry name" value="Kinesin_motor_dom_sf"/>
</dbReference>
<dbReference type="GO" id="GO:0005874">
    <property type="term" value="C:microtubule"/>
    <property type="evidence" value="ECO:0007669"/>
    <property type="project" value="UniProtKB-KW"/>
</dbReference>
<evidence type="ECO:0000256" key="8">
    <source>
        <dbReference type="ARBA" id="ARBA00023212"/>
    </source>
</evidence>
<name>A0AAW2Z4J4_9EUKA</name>
<evidence type="ECO:0000256" key="6">
    <source>
        <dbReference type="ARBA" id="ARBA00023054"/>
    </source>
</evidence>